<dbReference type="InterPro" id="IPR057571">
    <property type="entry name" value="SDR_PhqE-like"/>
</dbReference>
<proteinExistence type="inferred from homology"/>
<evidence type="ECO:0000313" key="5">
    <source>
        <dbReference type="Proteomes" id="UP000053328"/>
    </source>
</evidence>
<keyword evidence="2" id="KW-0521">NADP</keyword>
<dbReference type="VEuPathDB" id="FungiDB:PV08_10452"/>
<dbReference type="Gene3D" id="3.40.50.720">
    <property type="entry name" value="NAD(P)-binding Rossmann-like Domain"/>
    <property type="match status" value="1"/>
</dbReference>
<dbReference type="InterPro" id="IPR051122">
    <property type="entry name" value="SDR_DHRS6-like"/>
</dbReference>
<dbReference type="PRINTS" id="PR00081">
    <property type="entry name" value="GDHRDH"/>
</dbReference>
<dbReference type="CDD" id="cd05233">
    <property type="entry name" value="SDR_c"/>
    <property type="match status" value="1"/>
</dbReference>
<dbReference type="InterPro" id="IPR036291">
    <property type="entry name" value="NAD(P)-bd_dom_sf"/>
</dbReference>
<dbReference type="Pfam" id="PF23441">
    <property type="entry name" value="SDR"/>
    <property type="match status" value="1"/>
</dbReference>
<comment type="similarity">
    <text evidence="1">Belongs to the short-chain dehydrogenases/reductases (SDR) family.</text>
</comment>
<evidence type="ECO:0000256" key="1">
    <source>
        <dbReference type="ARBA" id="ARBA00006484"/>
    </source>
</evidence>
<gene>
    <name evidence="4" type="ORF">PV08_10452</name>
</gene>
<keyword evidence="3" id="KW-0560">Oxidoreductase</keyword>
<dbReference type="InterPro" id="IPR002347">
    <property type="entry name" value="SDR_fam"/>
</dbReference>
<dbReference type="PANTHER" id="PTHR43477:SF1">
    <property type="entry name" value="DIHYDROANTICAPSIN 7-DEHYDROGENASE"/>
    <property type="match status" value="1"/>
</dbReference>
<dbReference type="GO" id="GO:0016491">
    <property type="term" value="F:oxidoreductase activity"/>
    <property type="evidence" value="ECO:0007669"/>
    <property type="project" value="UniProtKB-KW"/>
</dbReference>
<reference evidence="4 5" key="1">
    <citation type="submission" date="2015-01" db="EMBL/GenBank/DDBJ databases">
        <title>The Genome Sequence of Exophiala spinifera CBS89968.</title>
        <authorList>
            <consortium name="The Broad Institute Genomics Platform"/>
            <person name="Cuomo C."/>
            <person name="de Hoog S."/>
            <person name="Gorbushina A."/>
            <person name="Stielow B."/>
            <person name="Teixiera M."/>
            <person name="Abouelleil A."/>
            <person name="Chapman S.B."/>
            <person name="Priest M."/>
            <person name="Young S.K."/>
            <person name="Wortman J."/>
            <person name="Nusbaum C."/>
            <person name="Birren B."/>
        </authorList>
    </citation>
    <scope>NUCLEOTIDE SEQUENCE [LARGE SCALE GENOMIC DNA]</scope>
    <source>
        <strain evidence="4 5">CBS 89968</strain>
    </source>
</reference>
<dbReference type="Proteomes" id="UP000053328">
    <property type="component" value="Unassembled WGS sequence"/>
</dbReference>
<dbReference type="PANTHER" id="PTHR43477">
    <property type="entry name" value="DIHYDROANTICAPSIN 7-DEHYDROGENASE"/>
    <property type="match status" value="1"/>
</dbReference>
<name>A0A0D1ZDS8_9EURO</name>
<keyword evidence="5" id="KW-1185">Reference proteome</keyword>
<dbReference type="RefSeq" id="XP_016231368.1">
    <property type="nucleotide sequence ID" value="XM_016384766.1"/>
</dbReference>
<dbReference type="HOGENOM" id="CLU_010194_15_2_1"/>
<organism evidence="4 5">
    <name type="scientific">Exophiala spinifera</name>
    <dbReference type="NCBI Taxonomy" id="91928"/>
    <lineage>
        <taxon>Eukaryota</taxon>
        <taxon>Fungi</taxon>
        <taxon>Dikarya</taxon>
        <taxon>Ascomycota</taxon>
        <taxon>Pezizomycotina</taxon>
        <taxon>Eurotiomycetes</taxon>
        <taxon>Chaetothyriomycetidae</taxon>
        <taxon>Chaetothyriales</taxon>
        <taxon>Herpotrichiellaceae</taxon>
        <taxon>Exophiala</taxon>
    </lineage>
</organism>
<accession>A0A0D1ZDS8</accession>
<evidence type="ECO:0008006" key="6">
    <source>
        <dbReference type="Google" id="ProtNLM"/>
    </source>
</evidence>
<sequence>MATGATNTTRKYTPKLSGTSVLVIGGTSGIGYGVVEGLIEHKVSNVYISSSRQSRIDSTIARLKGTYPDALGTTTRVTGIACDLGDEATLESNVKALYASIPEPLNHVVFTAGDALGIKPLDDVDLGFFKQCGMVRFFAPFFVTKYARERLVPGVASSVTLTTGGVSEKPSPNWAAITPWMTGLHGMCRQFALDLAPLRVNIVSPGAVRTELWDTVITDPKVREAAIETYAKKMATGQVGNVDDVAESYLYLMKDKNVTGTVIRSDGGAFLL</sequence>
<dbReference type="EMBL" id="KN847499">
    <property type="protein sequence ID" value="KIW11152.1"/>
    <property type="molecule type" value="Genomic_DNA"/>
</dbReference>
<dbReference type="OrthoDB" id="294295at2759"/>
<evidence type="ECO:0000256" key="2">
    <source>
        <dbReference type="ARBA" id="ARBA00022857"/>
    </source>
</evidence>
<dbReference type="GeneID" id="27337535"/>
<dbReference type="SUPFAM" id="SSF51735">
    <property type="entry name" value="NAD(P)-binding Rossmann-fold domains"/>
    <property type="match status" value="1"/>
</dbReference>
<dbReference type="AlphaFoldDB" id="A0A0D1ZDS8"/>
<evidence type="ECO:0000256" key="3">
    <source>
        <dbReference type="ARBA" id="ARBA00023002"/>
    </source>
</evidence>
<evidence type="ECO:0000313" key="4">
    <source>
        <dbReference type="EMBL" id="KIW11152.1"/>
    </source>
</evidence>
<protein>
    <recommendedName>
        <fullName evidence="6">NAD(P)-binding protein</fullName>
    </recommendedName>
</protein>